<evidence type="ECO:0000313" key="2">
    <source>
        <dbReference type="Proteomes" id="UP000494108"/>
    </source>
</evidence>
<dbReference type="AlphaFoldDB" id="A0A6S6YL39"/>
<organism evidence="1 2">
    <name type="scientific">Achromobacter pestifer</name>
    <dbReference type="NCBI Taxonomy" id="1353889"/>
    <lineage>
        <taxon>Bacteria</taxon>
        <taxon>Pseudomonadati</taxon>
        <taxon>Pseudomonadota</taxon>
        <taxon>Betaproteobacteria</taxon>
        <taxon>Burkholderiales</taxon>
        <taxon>Alcaligenaceae</taxon>
        <taxon>Achromobacter</taxon>
    </lineage>
</organism>
<sequence length="143" mass="15100">MASSPLHKLEGRFARAGGALLLTSVCAFALGACMSVSTQKVGMVPVAAADPAYIIQLSRAVMAALPNESSVTLPAGSQWRRVGALPQGDVYRLQGSLFTIQTRRQGEAYVVATSGKVIGFYLPGESAFMALSRPVTLPVEMRQ</sequence>
<dbReference type="EMBL" id="CADIJX010000001">
    <property type="protein sequence ID" value="CAB3630567.1"/>
    <property type="molecule type" value="Genomic_DNA"/>
</dbReference>
<keyword evidence="2" id="KW-1185">Reference proteome</keyword>
<accession>A0A6S6YL39</accession>
<dbReference type="Proteomes" id="UP000494108">
    <property type="component" value="Unassembled WGS sequence"/>
</dbReference>
<protein>
    <submittedName>
        <fullName evidence="1">Uncharacterized protein</fullName>
    </submittedName>
</protein>
<proteinExistence type="predicted"/>
<dbReference type="RefSeq" id="WP_246288158.1">
    <property type="nucleotide sequence ID" value="NZ_CADIJX010000001.1"/>
</dbReference>
<evidence type="ECO:0000313" key="1">
    <source>
        <dbReference type="EMBL" id="CAB3630567.1"/>
    </source>
</evidence>
<name>A0A6S6YL39_9BURK</name>
<reference evidence="1 2" key="1">
    <citation type="submission" date="2020-04" db="EMBL/GenBank/DDBJ databases">
        <authorList>
            <person name="De Canck E."/>
        </authorList>
    </citation>
    <scope>NUCLEOTIDE SEQUENCE [LARGE SCALE GENOMIC DNA]</scope>
    <source>
        <strain evidence="1 2">LMG 3431</strain>
    </source>
</reference>
<gene>
    <name evidence="1" type="ORF">LMG3431_01077</name>
</gene>